<dbReference type="Proteomes" id="UP000736164">
    <property type="component" value="Unassembled WGS sequence"/>
</dbReference>
<feature type="non-terminal residue" evidence="15">
    <location>
        <position position="328"/>
    </location>
</feature>
<keyword evidence="11 12" id="KW-0807">Transducer</keyword>
<dbReference type="PRINTS" id="PR00237">
    <property type="entry name" value="GPCRRHODOPSN"/>
</dbReference>
<name>A0A8J7NT55_ATRSP</name>
<dbReference type="FunFam" id="1.20.1070.10:FF:000065">
    <property type="entry name" value="G-protein coupled receptor 4"/>
    <property type="match status" value="1"/>
</dbReference>
<evidence type="ECO:0000256" key="3">
    <source>
        <dbReference type="ARBA" id="ARBA00022475"/>
    </source>
</evidence>
<evidence type="ECO:0000256" key="2">
    <source>
        <dbReference type="ARBA" id="ARBA00010663"/>
    </source>
</evidence>
<accession>A0A8J7NT55</accession>
<feature type="transmembrane region" description="Helical" evidence="13">
    <location>
        <begin position="98"/>
        <end position="116"/>
    </location>
</feature>
<reference evidence="15" key="1">
    <citation type="journal article" date="2021" name="Cell">
        <title>Tracing the genetic footprints of vertebrate landing in non-teleost ray-finned fishes.</title>
        <authorList>
            <person name="Bi X."/>
            <person name="Wang K."/>
            <person name="Yang L."/>
            <person name="Pan H."/>
            <person name="Jiang H."/>
            <person name="Wei Q."/>
            <person name="Fang M."/>
            <person name="Yu H."/>
            <person name="Zhu C."/>
            <person name="Cai Y."/>
            <person name="He Y."/>
            <person name="Gan X."/>
            <person name="Zeng H."/>
            <person name="Yu D."/>
            <person name="Zhu Y."/>
            <person name="Jiang H."/>
            <person name="Qiu Q."/>
            <person name="Yang H."/>
            <person name="Zhang Y.E."/>
            <person name="Wang W."/>
            <person name="Zhu M."/>
            <person name="He S."/>
            <person name="Zhang G."/>
        </authorList>
    </citation>
    <scope>NUCLEOTIDE SEQUENCE</scope>
    <source>
        <strain evidence="15">Allg_001</strain>
    </source>
</reference>
<gene>
    <name evidence="15" type="primary">Gpr4_0</name>
    <name evidence="15" type="ORF">GTO95_0008996</name>
</gene>
<dbReference type="AlphaFoldDB" id="A0A8J7NT55"/>
<dbReference type="Pfam" id="PF00001">
    <property type="entry name" value="7tm_1"/>
    <property type="match status" value="1"/>
</dbReference>
<proteinExistence type="inferred from homology"/>
<comment type="subcellular location">
    <subcellularLocation>
        <location evidence="1">Cell membrane</location>
        <topology evidence="1">Multi-pass membrane protein</topology>
    </subcellularLocation>
</comment>
<dbReference type="PROSITE" id="PS50262">
    <property type="entry name" value="G_PROTEIN_RECEP_F1_2"/>
    <property type="match status" value="1"/>
</dbReference>
<evidence type="ECO:0000256" key="12">
    <source>
        <dbReference type="RuleBase" id="RU000688"/>
    </source>
</evidence>
<dbReference type="GO" id="GO:0000082">
    <property type="term" value="P:G1/S transition of mitotic cell cycle"/>
    <property type="evidence" value="ECO:0007669"/>
    <property type="project" value="TreeGrafter"/>
</dbReference>
<evidence type="ECO:0000256" key="7">
    <source>
        <dbReference type="ARBA" id="ARBA00023136"/>
    </source>
</evidence>
<evidence type="ECO:0000256" key="13">
    <source>
        <dbReference type="SAM" id="Phobius"/>
    </source>
</evidence>
<evidence type="ECO:0000256" key="9">
    <source>
        <dbReference type="ARBA" id="ARBA00023170"/>
    </source>
</evidence>
<dbReference type="InterPro" id="IPR000276">
    <property type="entry name" value="GPCR_Rhodpsn"/>
</dbReference>
<evidence type="ECO:0000256" key="6">
    <source>
        <dbReference type="ARBA" id="ARBA00023040"/>
    </source>
</evidence>
<feature type="domain" description="G-protein coupled receptors family 1 profile" evidence="14">
    <location>
        <begin position="36"/>
        <end position="287"/>
    </location>
</feature>
<evidence type="ECO:0000256" key="10">
    <source>
        <dbReference type="ARBA" id="ARBA00023180"/>
    </source>
</evidence>
<evidence type="ECO:0000313" key="15">
    <source>
        <dbReference type="EMBL" id="MBN3319127.1"/>
    </source>
</evidence>
<keyword evidence="6 12" id="KW-0297">G-protein coupled receptor</keyword>
<keyword evidence="5 13" id="KW-1133">Transmembrane helix</keyword>
<feature type="transmembrane region" description="Helical" evidence="13">
    <location>
        <begin position="224"/>
        <end position="246"/>
    </location>
</feature>
<dbReference type="GO" id="GO:0005886">
    <property type="term" value="C:plasma membrane"/>
    <property type="evidence" value="ECO:0007669"/>
    <property type="project" value="UniProtKB-SubCell"/>
</dbReference>
<protein>
    <submittedName>
        <fullName evidence="15">GPR4 protein</fullName>
    </submittedName>
</protein>
<organism evidence="15 16">
    <name type="scientific">Atractosteus spatula</name>
    <name type="common">Alligator gar</name>
    <name type="synonym">Lepisosteus spatula</name>
    <dbReference type="NCBI Taxonomy" id="7917"/>
    <lineage>
        <taxon>Eukaryota</taxon>
        <taxon>Metazoa</taxon>
        <taxon>Chordata</taxon>
        <taxon>Craniata</taxon>
        <taxon>Vertebrata</taxon>
        <taxon>Euteleostomi</taxon>
        <taxon>Actinopterygii</taxon>
        <taxon>Neopterygii</taxon>
        <taxon>Holostei</taxon>
        <taxon>Semionotiformes</taxon>
        <taxon>Lepisosteidae</taxon>
        <taxon>Atractosteus</taxon>
    </lineage>
</organism>
<dbReference type="GO" id="GO:0010972">
    <property type="term" value="P:negative regulation of G2/M transition of mitotic cell cycle"/>
    <property type="evidence" value="ECO:0007669"/>
    <property type="project" value="TreeGrafter"/>
</dbReference>
<feature type="transmembrane region" description="Helical" evidence="13">
    <location>
        <begin position="25"/>
        <end position="45"/>
    </location>
</feature>
<dbReference type="PROSITE" id="PS00237">
    <property type="entry name" value="G_PROTEIN_RECEP_F1_1"/>
    <property type="match status" value="1"/>
</dbReference>
<dbReference type="PANTHER" id="PTHR24234">
    <property type="entry name" value="LYSOPHOSPHATIDIC ACID RECEPTOR 5/SPHINGOSYLPHOSPHORYLCHOLINE RECEPTOR"/>
    <property type="match status" value="1"/>
</dbReference>
<keyword evidence="4 12" id="KW-0812">Transmembrane</keyword>
<dbReference type="Gene3D" id="1.20.1070.10">
    <property type="entry name" value="Rhodopsin 7-helix transmembrane proteins"/>
    <property type="match status" value="1"/>
</dbReference>
<feature type="transmembrane region" description="Helical" evidence="13">
    <location>
        <begin position="178"/>
        <end position="203"/>
    </location>
</feature>
<keyword evidence="16" id="KW-1185">Reference proteome</keyword>
<keyword evidence="7 13" id="KW-0472">Membrane</keyword>
<dbReference type="EMBL" id="JAAWVO010043183">
    <property type="protein sequence ID" value="MBN3319127.1"/>
    <property type="molecule type" value="Genomic_DNA"/>
</dbReference>
<feature type="transmembrane region" description="Helical" evidence="13">
    <location>
        <begin position="136"/>
        <end position="158"/>
    </location>
</feature>
<evidence type="ECO:0000256" key="8">
    <source>
        <dbReference type="ARBA" id="ARBA00023157"/>
    </source>
</evidence>
<keyword evidence="10" id="KW-0325">Glycoprotein</keyword>
<sequence length="328" mass="37711">HIMNTTDNRTCPITFGPISNVLMSIYIVVFVIGVLANLLTLGPIIQQVRSHNVLGVYLLNLFSISDLLYIFTMPLWIYYYHMDHKWGLGHFACHLAGFLYYSNMYVSIYLLCCISIDRCLAVTYPLRAKAFRRSRYAWLVCLSVAVCVMGLHLIMIQVNHKEDDQNKRCYESYPLTTAIARFNFLRVAFGFLAPLVILIFCYTRIFHKVRRSSVEDRGKRKVKLLSIGVIAIFSFCFAPYHILLFLRTLVFSLYKEGSCTFENNVHIYFTTSLAMSSLNSVVDPVLYMLVSNGILEDMRQFCWQKVPLGRKSITSPPLSPTNMTSFTL</sequence>
<evidence type="ECO:0000256" key="11">
    <source>
        <dbReference type="ARBA" id="ARBA00023224"/>
    </source>
</evidence>
<evidence type="ECO:0000256" key="5">
    <source>
        <dbReference type="ARBA" id="ARBA00022989"/>
    </source>
</evidence>
<keyword evidence="8" id="KW-1015">Disulfide bond</keyword>
<dbReference type="GO" id="GO:0004930">
    <property type="term" value="F:G protein-coupled receptor activity"/>
    <property type="evidence" value="ECO:0007669"/>
    <property type="project" value="UniProtKB-KW"/>
</dbReference>
<keyword evidence="9 12" id="KW-0675">Receptor</keyword>
<dbReference type="InterPro" id="IPR017452">
    <property type="entry name" value="GPCR_Rhodpsn_7TM"/>
</dbReference>
<dbReference type="SUPFAM" id="SSF81321">
    <property type="entry name" value="Family A G protein-coupled receptor-like"/>
    <property type="match status" value="1"/>
</dbReference>
<evidence type="ECO:0000256" key="1">
    <source>
        <dbReference type="ARBA" id="ARBA00004651"/>
    </source>
</evidence>
<dbReference type="PRINTS" id="PR01157">
    <property type="entry name" value="P2YPURNOCPTR"/>
</dbReference>
<feature type="transmembrane region" description="Helical" evidence="13">
    <location>
        <begin position="57"/>
        <end position="78"/>
    </location>
</feature>
<comment type="caution">
    <text evidence="15">The sequence shown here is derived from an EMBL/GenBank/DDBJ whole genome shotgun (WGS) entry which is preliminary data.</text>
</comment>
<evidence type="ECO:0000259" key="14">
    <source>
        <dbReference type="PROSITE" id="PS50262"/>
    </source>
</evidence>
<evidence type="ECO:0000256" key="4">
    <source>
        <dbReference type="ARBA" id="ARBA00022692"/>
    </source>
</evidence>
<feature type="non-terminal residue" evidence="15">
    <location>
        <position position="1"/>
    </location>
</feature>
<dbReference type="PANTHER" id="PTHR24234:SF7">
    <property type="entry name" value="G-PROTEIN COUPLED RECEPTOR 132-RELATED"/>
    <property type="match status" value="1"/>
</dbReference>
<comment type="similarity">
    <text evidence="2 12">Belongs to the G-protein coupled receptor 1 family.</text>
</comment>
<keyword evidence="3" id="KW-1003">Cell membrane</keyword>
<evidence type="ECO:0000313" key="16">
    <source>
        <dbReference type="Proteomes" id="UP000736164"/>
    </source>
</evidence>